<dbReference type="GO" id="GO:0030121">
    <property type="term" value="C:AP-1 adaptor complex"/>
    <property type="evidence" value="ECO:0007669"/>
    <property type="project" value="InterPro"/>
</dbReference>
<dbReference type="Pfam" id="PF07687">
    <property type="entry name" value="M20_dimer"/>
    <property type="match status" value="1"/>
</dbReference>
<dbReference type="InterPro" id="IPR022775">
    <property type="entry name" value="AP_mu_sigma_su"/>
</dbReference>
<dbReference type="GO" id="GO:0008233">
    <property type="term" value="F:peptidase activity"/>
    <property type="evidence" value="ECO:0007669"/>
    <property type="project" value="UniProtKB-KW"/>
</dbReference>
<dbReference type="InterPro" id="IPR019775">
    <property type="entry name" value="WD40_repeat_CS"/>
</dbReference>
<dbReference type="PROSITE" id="PS50082">
    <property type="entry name" value="WD_REPEATS_2"/>
    <property type="match status" value="3"/>
</dbReference>
<dbReference type="PANTHER" id="PTHR43270:SF8">
    <property type="entry name" value="DI- AND TRIPEPTIDASE DUG2-RELATED"/>
    <property type="match status" value="1"/>
</dbReference>
<keyword evidence="14" id="KW-0968">Cytoplasmic vesicle</keyword>
<evidence type="ECO:0000256" key="14">
    <source>
        <dbReference type="ARBA" id="ARBA00023329"/>
    </source>
</evidence>
<evidence type="ECO:0000256" key="6">
    <source>
        <dbReference type="ARBA" id="ARBA00022574"/>
    </source>
</evidence>
<dbReference type="SUPFAM" id="SSF64356">
    <property type="entry name" value="SNARE-like"/>
    <property type="match status" value="1"/>
</dbReference>
<keyword evidence="11" id="KW-0653">Protein transport</keyword>
<dbReference type="SUPFAM" id="SSF50978">
    <property type="entry name" value="WD40 repeat-like"/>
    <property type="match status" value="1"/>
</dbReference>
<dbReference type="InterPro" id="IPR051458">
    <property type="entry name" value="Cyt/Met_Dipeptidase"/>
</dbReference>
<evidence type="ECO:0000256" key="11">
    <source>
        <dbReference type="ARBA" id="ARBA00022927"/>
    </source>
</evidence>
<keyword evidence="7" id="KW-0645">Protease</keyword>
<comment type="subcellular location">
    <subcellularLocation>
        <location evidence="2">Cytoplasmic vesicle</location>
        <location evidence="2">Clathrin-coated vesicle membrane</location>
    </subcellularLocation>
    <subcellularLocation>
        <location evidence="1">Golgi apparatus</location>
    </subcellularLocation>
</comment>
<dbReference type="Pfam" id="PF01546">
    <property type="entry name" value="Peptidase_M20"/>
    <property type="match status" value="1"/>
</dbReference>
<evidence type="ECO:0000256" key="9">
    <source>
        <dbReference type="ARBA" id="ARBA00022737"/>
    </source>
</evidence>
<dbReference type="InterPro" id="IPR001680">
    <property type="entry name" value="WD40_rpt"/>
</dbReference>
<dbReference type="InterPro" id="IPR044733">
    <property type="entry name" value="AP1_sigma"/>
</dbReference>
<dbReference type="Gene3D" id="3.30.450.60">
    <property type="match status" value="1"/>
</dbReference>
<keyword evidence="8" id="KW-0479">Metal-binding</keyword>
<name>A0A1Y1VWG4_9FUNG</name>
<feature type="domain" description="AP complex mu/sigma subunit" evidence="18">
    <location>
        <begin position="921"/>
        <end position="1057"/>
    </location>
</feature>
<dbReference type="Pfam" id="PF01217">
    <property type="entry name" value="Clat_adaptor_s"/>
    <property type="match status" value="1"/>
</dbReference>
<accession>A0A1Y1VWG4</accession>
<dbReference type="STRING" id="61395.A0A1Y1VWG4"/>
<dbReference type="Gene3D" id="3.30.70.360">
    <property type="match status" value="1"/>
</dbReference>
<dbReference type="RefSeq" id="XP_040739464.1">
    <property type="nucleotide sequence ID" value="XM_040889911.1"/>
</dbReference>
<dbReference type="FunFam" id="3.30.450.60:FF:000007">
    <property type="entry name" value="AP complex subunit sigma"/>
    <property type="match status" value="1"/>
</dbReference>
<dbReference type="OrthoDB" id="7832001at2759"/>
<feature type="repeat" description="WD" evidence="17">
    <location>
        <begin position="385"/>
        <end position="418"/>
    </location>
</feature>
<feature type="repeat" description="WD" evidence="17">
    <location>
        <begin position="346"/>
        <end position="375"/>
    </location>
</feature>
<comment type="similarity">
    <text evidence="4">Belongs to the adaptor complexes small subunit family.</text>
</comment>
<dbReference type="Gene3D" id="3.40.630.10">
    <property type="entry name" value="Zn peptidases"/>
    <property type="match status" value="1"/>
</dbReference>
<protein>
    <recommendedName>
        <fullName evidence="15">AP-1 complex subunit sigma-1</fullName>
    </recommendedName>
    <alternativeName>
        <fullName evidence="16">Sigma1-adaptin</fullName>
    </alternativeName>
</protein>
<keyword evidence="6 17" id="KW-0853">WD repeat</keyword>
<evidence type="ECO:0000256" key="4">
    <source>
        <dbReference type="ARBA" id="ARBA00006972"/>
    </source>
</evidence>
<keyword evidence="10" id="KW-0378">Hydrolase</keyword>
<dbReference type="GO" id="GO:0006886">
    <property type="term" value="P:intracellular protein transport"/>
    <property type="evidence" value="ECO:0007669"/>
    <property type="project" value="InterPro"/>
</dbReference>
<keyword evidence="9" id="KW-0677">Repeat</keyword>
<dbReference type="InterPro" id="IPR036322">
    <property type="entry name" value="WD40_repeat_dom_sf"/>
</dbReference>
<reference evidence="20 21" key="1">
    <citation type="submission" date="2016-07" db="EMBL/GenBank/DDBJ databases">
        <title>Pervasive Adenine N6-methylation of Active Genes in Fungi.</title>
        <authorList>
            <consortium name="DOE Joint Genome Institute"/>
            <person name="Mondo S.J."/>
            <person name="Dannebaum R.O."/>
            <person name="Kuo R.C."/>
            <person name="Labutti K."/>
            <person name="Haridas S."/>
            <person name="Kuo A."/>
            <person name="Salamov A."/>
            <person name="Ahrendt S.R."/>
            <person name="Lipzen A."/>
            <person name="Sullivan W."/>
            <person name="Andreopoulos W.B."/>
            <person name="Clum A."/>
            <person name="Lindquist E."/>
            <person name="Daum C."/>
            <person name="Ramamoorthy G.K."/>
            <person name="Gryganskyi A."/>
            <person name="Culley D."/>
            <person name="Magnuson J.K."/>
            <person name="James T.Y."/>
            <person name="O'Malley M.A."/>
            <person name="Stajich J.E."/>
            <person name="Spatafora J.W."/>
            <person name="Visel A."/>
            <person name="Grigoriev I.V."/>
        </authorList>
    </citation>
    <scope>NUCLEOTIDE SEQUENCE [LARGE SCALE GENOMIC DNA]</scope>
    <source>
        <strain evidence="20 21">ATCC 12442</strain>
    </source>
</reference>
<dbReference type="GO" id="GO:0006508">
    <property type="term" value="P:proteolysis"/>
    <property type="evidence" value="ECO:0007669"/>
    <property type="project" value="UniProtKB-KW"/>
</dbReference>
<organism evidence="20 21">
    <name type="scientific">Linderina pennispora</name>
    <dbReference type="NCBI Taxonomy" id="61395"/>
    <lineage>
        <taxon>Eukaryota</taxon>
        <taxon>Fungi</taxon>
        <taxon>Fungi incertae sedis</taxon>
        <taxon>Zoopagomycota</taxon>
        <taxon>Kickxellomycotina</taxon>
        <taxon>Kickxellomycetes</taxon>
        <taxon>Kickxellales</taxon>
        <taxon>Kickxellaceae</taxon>
        <taxon>Linderina</taxon>
    </lineage>
</organism>
<dbReference type="GeneID" id="63806559"/>
<sequence>MTSPVSSPAPVIGARLINKTVSSTQPLLHRTPSQASFSSSILKAGTATPSRTQPLNETGSVRCIQSLTQRPAGNALALTDDSGDSVLTLAQSDDYVFSGSQHGSIHVWNRDTYQLEKVLHGHTAGCLSLALDIGRRVLFSGGGDGKVRAWDMDSLKCLYVVHAGVNSGAVLSLEYAEASDLLVLGCQNTSIQWFNVGQKDLVSRSERRREMESRRSRFFDDSVEAILVCVPSLPLAGDDEPDSSEFYVISESSIVQYAHSGYVYGLLVSGNVLFSAASDGAIKQWQLAEHGMEELAELSRSFSDGDLPEDLSVHALALDDGLLFAGLQSGDIEVWDLETKQRIRVLHGHSGNVYTLLIHNHSLFSGSADGSVRIWGADLQSLGWIASSGDAVLSLAISMDDILISGSSDNAIAFWDVSVMEPPADAPVPPMAVPRRRRGRRMMQALDQWIRFKSVAGVPELQPECRRAARFLKDLMRQLGANDARLISSTPASNPIVYARFDASPQTDLCETPTVFVYGHYDVMPAGDELLWKTQPFELVGRDGYLYGRGVTDNKGPVLATLFAVSELHASGDLPLTVVFCIEGEEENGSQGLHETIASNRALFGRPRLILLSSSYWLGESTPCLTYGMRGSIRANLRIESTRPADVHAGVWGGAVTEPLTCLSHILAQLADPSGHVTIPGFHDSVRPVSDKESAAMRELVQWISAHESAAPLVARTVMSPPESQASPKSTASWESVGPIDARDDLFDQLMRRWRFPTLTVHHVDISTVAARTNTTLIPAAAQASLSVRVVPDQSLEDICQKLRSHVETIFNQMQQSRHASNKGVLDNLRLHLDVHPNAQWWLADPDTPVYQAAAKAIREEWQMANQAHVPLLIREGGSIPAVPWLEEFFGPDAIAVNLPMGQSSDNAHLDNERISLVNLYVFLVSRQGKLRLVKWYITLPQKEKAKIVKEVSQLVLARRPKLCNFIEHKDTKVVYRKYASLYFVAGIDMDDNELITLEIIHRFVEVLDRYFGNVCELDLIFHFQKAYFVLDEMIMAGELQESSKKTVLRVMAQQDETEATENAERGWGDINLEGIARTAMVTVQEFKQSFTR</sequence>
<evidence type="ECO:0000256" key="10">
    <source>
        <dbReference type="ARBA" id="ARBA00022801"/>
    </source>
</evidence>
<evidence type="ECO:0000256" key="5">
    <source>
        <dbReference type="ARBA" id="ARBA00022448"/>
    </source>
</evidence>
<dbReference type="Pfam" id="PF00400">
    <property type="entry name" value="WD40"/>
    <property type="match status" value="2"/>
</dbReference>
<comment type="caution">
    <text evidence="20">The sequence shown here is derived from an EMBL/GenBank/DDBJ whole genome shotgun (WGS) entry which is preliminary data.</text>
</comment>
<keyword evidence="12" id="KW-0333">Golgi apparatus</keyword>
<dbReference type="GO" id="GO:0016482">
    <property type="term" value="P:cytosolic transport"/>
    <property type="evidence" value="ECO:0007669"/>
    <property type="project" value="UniProtKB-ARBA"/>
</dbReference>
<dbReference type="GO" id="GO:0005829">
    <property type="term" value="C:cytosol"/>
    <property type="evidence" value="ECO:0007669"/>
    <property type="project" value="GOC"/>
</dbReference>
<dbReference type="AlphaFoldDB" id="A0A1Y1VWG4"/>
<dbReference type="GO" id="GO:0035615">
    <property type="term" value="F:clathrin adaptor activity"/>
    <property type="evidence" value="ECO:0007669"/>
    <property type="project" value="InterPro"/>
</dbReference>
<evidence type="ECO:0000256" key="16">
    <source>
        <dbReference type="ARBA" id="ARBA00081706"/>
    </source>
</evidence>
<evidence type="ECO:0000256" key="12">
    <source>
        <dbReference type="ARBA" id="ARBA00023034"/>
    </source>
</evidence>
<dbReference type="GO" id="GO:0046872">
    <property type="term" value="F:metal ion binding"/>
    <property type="evidence" value="ECO:0007669"/>
    <property type="project" value="UniProtKB-KW"/>
</dbReference>
<dbReference type="PROSITE" id="PS00989">
    <property type="entry name" value="CLAT_ADAPTOR_S"/>
    <property type="match status" value="1"/>
</dbReference>
<evidence type="ECO:0000256" key="17">
    <source>
        <dbReference type="PROSITE-ProRule" id="PRU00221"/>
    </source>
</evidence>
<dbReference type="PROSITE" id="PS50294">
    <property type="entry name" value="WD_REPEATS_REGION"/>
    <property type="match status" value="2"/>
</dbReference>
<evidence type="ECO:0000313" key="20">
    <source>
        <dbReference type="EMBL" id="ORX65094.1"/>
    </source>
</evidence>
<dbReference type="PROSITE" id="PS00678">
    <property type="entry name" value="WD_REPEATS_1"/>
    <property type="match status" value="2"/>
</dbReference>
<dbReference type="Gene3D" id="2.130.10.10">
    <property type="entry name" value="YVTN repeat-like/Quinoprotein amine dehydrogenase"/>
    <property type="match status" value="2"/>
</dbReference>
<evidence type="ECO:0000256" key="1">
    <source>
        <dbReference type="ARBA" id="ARBA00004555"/>
    </source>
</evidence>
<dbReference type="InterPro" id="IPR020472">
    <property type="entry name" value="WD40_PAC1"/>
</dbReference>
<evidence type="ECO:0000259" key="18">
    <source>
        <dbReference type="Pfam" id="PF01217"/>
    </source>
</evidence>
<evidence type="ECO:0000256" key="8">
    <source>
        <dbReference type="ARBA" id="ARBA00022723"/>
    </source>
</evidence>
<gene>
    <name evidence="20" type="ORF">DL89DRAFT_287495</name>
</gene>
<dbReference type="PRINTS" id="PR00320">
    <property type="entry name" value="GPROTEINBRPT"/>
</dbReference>
<dbReference type="InterPro" id="IPR000804">
    <property type="entry name" value="Clathrin_sm-chain_CS"/>
</dbReference>
<dbReference type="Proteomes" id="UP000193922">
    <property type="component" value="Unassembled WGS sequence"/>
</dbReference>
<dbReference type="InterPro" id="IPR011650">
    <property type="entry name" value="Peptidase_M20_dimer"/>
</dbReference>
<feature type="domain" description="Peptidase M20 dimerisation" evidence="19">
    <location>
        <begin position="628"/>
        <end position="811"/>
    </location>
</feature>
<evidence type="ECO:0000256" key="2">
    <source>
        <dbReference type="ARBA" id="ARBA00004640"/>
    </source>
</evidence>
<evidence type="ECO:0000256" key="7">
    <source>
        <dbReference type="ARBA" id="ARBA00022670"/>
    </source>
</evidence>
<keyword evidence="5" id="KW-0813">Transport</keyword>
<dbReference type="CDD" id="cd14831">
    <property type="entry name" value="AP1_sigma"/>
    <property type="match status" value="1"/>
</dbReference>
<dbReference type="EMBL" id="MCFD01000047">
    <property type="protein sequence ID" value="ORX65094.1"/>
    <property type="molecule type" value="Genomic_DNA"/>
</dbReference>
<evidence type="ECO:0000256" key="15">
    <source>
        <dbReference type="ARBA" id="ARBA00074180"/>
    </source>
</evidence>
<dbReference type="InterPro" id="IPR015943">
    <property type="entry name" value="WD40/YVTN_repeat-like_dom_sf"/>
</dbReference>
<keyword evidence="13" id="KW-0472">Membrane</keyword>
<evidence type="ECO:0000256" key="13">
    <source>
        <dbReference type="ARBA" id="ARBA00023136"/>
    </source>
</evidence>
<dbReference type="GO" id="GO:0006751">
    <property type="term" value="P:glutathione catabolic process"/>
    <property type="evidence" value="ECO:0007669"/>
    <property type="project" value="TreeGrafter"/>
</dbReference>
<comment type="similarity">
    <text evidence="3">Belongs to the peptidase M20A family.</text>
</comment>
<dbReference type="SUPFAM" id="SSF53187">
    <property type="entry name" value="Zn-dependent exopeptidases"/>
    <property type="match status" value="1"/>
</dbReference>
<dbReference type="InterPro" id="IPR002933">
    <property type="entry name" value="Peptidase_M20"/>
</dbReference>
<evidence type="ECO:0000256" key="3">
    <source>
        <dbReference type="ARBA" id="ARBA00006247"/>
    </source>
</evidence>
<dbReference type="SMART" id="SM00320">
    <property type="entry name" value="WD40"/>
    <property type="match status" value="7"/>
</dbReference>
<evidence type="ECO:0000259" key="19">
    <source>
        <dbReference type="Pfam" id="PF07687"/>
    </source>
</evidence>
<evidence type="ECO:0000313" key="21">
    <source>
        <dbReference type="Proteomes" id="UP000193922"/>
    </source>
</evidence>
<keyword evidence="21" id="KW-1185">Reference proteome</keyword>
<proteinExistence type="inferred from homology"/>
<dbReference type="PANTHER" id="PTHR43270">
    <property type="entry name" value="BETA-ALA-HIS DIPEPTIDASE"/>
    <property type="match status" value="1"/>
</dbReference>
<feature type="repeat" description="WD" evidence="17">
    <location>
        <begin position="119"/>
        <end position="160"/>
    </location>
</feature>
<dbReference type="InterPro" id="IPR011012">
    <property type="entry name" value="Longin-like_dom_sf"/>
</dbReference>